<dbReference type="AlphaFoldDB" id="A0AAD9M6P3"/>
<dbReference type="Gene3D" id="1.50.10.10">
    <property type="match status" value="1"/>
</dbReference>
<evidence type="ECO:0000256" key="1">
    <source>
        <dbReference type="SAM" id="SignalP"/>
    </source>
</evidence>
<dbReference type="PANTHER" id="PTHR34987:SF4">
    <property type="entry name" value="ALPHA-L-RHAMNOSIDASE C-TERMINAL DOMAIN-CONTAINING PROTEIN"/>
    <property type="match status" value="1"/>
</dbReference>
<evidence type="ECO:0000259" key="2">
    <source>
        <dbReference type="Pfam" id="PF17389"/>
    </source>
</evidence>
<dbReference type="GO" id="GO:0016798">
    <property type="term" value="F:hydrolase activity, acting on glycosyl bonds"/>
    <property type="evidence" value="ECO:0007669"/>
    <property type="project" value="UniProtKB-KW"/>
</dbReference>
<keyword evidence="3" id="KW-0326">Glycosidase</keyword>
<dbReference type="Gene3D" id="2.60.420.10">
    <property type="entry name" value="Maltose phosphorylase, domain 3"/>
    <property type="match status" value="1"/>
</dbReference>
<feature type="signal peptide" evidence="1">
    <location>
        <begin position="1"/>
        <end position="17"/>
    </location>
</feature>
<feature type="domain" description="Alpha-L-rhamnosidase six-hairpin glycosidase" evidence="2">
    <location>
        <begin position="406"/>
        <end position="636"/>
    </location>
</feature>
<evidence type="ECO:0000313" key="4">
    <source>
        <dbReference type="Proteomes" id="UP001232148"/>
    </source>
</evidence>
<dbReference type="Gene3D" id="2.60.120.560">
    <property type="entry name" value="Exo-inulinase, domain 1"/>
    <property type="match status" value="1"/>
</dbReference>
<reference evidence="3" key="1">
    <citation type="submission" date="2021-06" db="EMBL/GenBank/DDBJ databases">
        <title>Comparative genomics, transcriptomics and evolutionary studies reveal genomic signatures of adaptation to plant cell wall in hemibiotrophic fungi.</title>
        <authorList>
            <consortium name="DOE Joint Genome Institute"/>
            <person name="Baroncelli R."/>
            <person name="Diaz J.F."/>
            <person name="Benocci T."/>
            <person name="Peng M."/>
            <person name="Battaglia E."/>
            <person name="Haridas S."/>
            <person name="Andreopoulos W."/>
            <person name="Labutti K."/>
            <person name="Pangilinan J."/>
            <person name="Floch G.L."/>
            <person name="Makela M.R."/>
            <person name="Henrissat B."/>
            <person name="Grigoriev I.V."/>
            <person name="Crouch J.A."/>
            <person name="De Vries R.P."/>
            <person name="Sukno S.A."/>
            <person name="Thon M.R."/>
        </authorList>
    </citation>
    <scope>NUCLEOTIDE SEQUENCE</scope>
    <source>
        <strain evidence="3">MAFF235873</strain>
    </source>
</reference>
<dbReference type="EMBL" id="MU842808">
    <property type="protein sequence ID" value="KAK2035429.1"/>
    <property type="molecule type" value="Genomic_DNA"/>
</dbReference>
<comment type="caution">
    <text evidence="3">The sequence shown here is derived from an EMBL/GenBank/DDBJ whole genome shotgun (WGS) entry which is preliminary data.</text>
</comment>
<name>A0AAD9M6P3_9PEZI</name>
<dbReference type="Proteomes" id="UP001232148">
    <property type="component" value="Unassembled WGS sequence"/>
</dbReference>
<dbReference type="InterPro" id="IPR008928">
    <property type="entry name" value="6-hairpin_glycosidase_sf"/>
</dbReference>
<dbReference type="Pfam" id="PF17389">
    <property type="entry name" value="Bac_rhamnosid6H"/>
    <property type="match status" value="1"/>
</dbReference>
<organism evidence="3 4">
    <name type="scientific">Colletotrichum zoysiae</name>
    <dbReference type="NCBI Taxonomy" id="1216348"/>
    <lineage>
        <taxon>Eukaryota</taxon>
        <taxon>Fungi</taxon>
        <taxon>Dikarya</taxon>
        <taxon>Ascomycota</taxon>
        <taxon>Pezizomycotina</taxon>
        <taxon>Sordariomycetes</taxon>
        <taxon>Hypocreomycetidae</taxon>
        <taxon>Glomerellales</taxon>
        <taxon>Glomerellaceae</taxon>
        <taxon>Colletotrichum</taxon>
        <taxon>Colletotrichum graminicola species complex</taxon>
    </lineage>
</organism>
<evidence type="ECO:0000313" key="3">
    <source>
        <dbReference type="EMBL" id="KAK2035429.1"/>
    </source>
</evidence>
<proteinExistence type="predicted"/>
<dbReference type="SUPFAM" id="SSF48208">
    <property type="entry name" value="Six-hairpin glycosidases"/>
    <property type="match status" value="1"/>
</dbReference>
<dbReference type="PANTHER" id="PTHR34987">
    <property type="entry name" value="C, PUTATIVE (AFU_ORTHOLOGUE AFUA_3G02880)-RELATED"/>
    <property type="match status" value="1"/>
</dbReference>
<dbReference type="InterPro" id="IPR012341">
    <property type="entry name" value="6hp_glycosidase-like_sf"/>
</dbReference>
<keyword evidence="3" id="KW-0378">Hydrolase</keyword>
<sequence>MESLCLLLVFATGAVTAVPTGDATNDNIFTAKGVATGNAAQLQTQPFSPFTLSPDTPVATLDYGAERAGYPMFDVTSLSAPAQIEVKYTEHFDGLNHPFGDGPFTFTNMLANNFRVETFEVAATGRLASPLLQGGLKWQSVRLLTNGTVGFSSVGLAASIATAEPEDLPGQFSSDDETLNEIWKLGARAATAACFDKGTQKAIWEVSEEDGVLARSMRPAATYKGLYWSNYTLEFDTKIQRGGSWFMTGGIVAGYGYMMMLTGELPETTRFANANTTLTPANTISLAYGTDFVNQTTLTNFLVDVFEVPFSVKENTWYHITASMAPSGHLAVSIDGTQVFNISRSDYPWALGSGGALSYAGSPDFGGTIGFGAYQDQAAYFKNARVYDTANGSTIYANNLTSPDVLVEYGTQANTGSACLDGPKRDRLIWLGDFYHTARVIAASTSRADHSRGTLQHLIDSQIANGQMNISPNLGYDLASDADALAPRDGSGFGLQDYQLLGLMAFASHVRLHNDLGWANATWPRWRRVVEWLLPQIDPATGLLTFANGFAFTGAADAGSAIGCEAVQALRGVADVAAALGDAASAARYRGAAGSLADAVNERLWNEDAGAYGLSLADAGNISVAATAFCITSGVAGADRAARSIAALLSRLKLGPGYKDDSTVSSDDGGVNISPNTNGFLLPALFAGNATGAAGELMRGLWGAMLPGGGGADDEARNKSAVGASWEYVNAATRQPGLSLYTSLSHPWGGAPTYALTEWAAGLRAAEGTDGFGYRNWVVALASGVALGLKRASASVVTAFGGDLGVEWRRDGDRIGVTVRAPIGTQGQFVYGNKSIALQGRTEYKFTVDTSLENGIV</sequence>
<dbReference type="GO" id="GO:0005975">
    <property type="term" value="P:carbohydrate metabolic process"/>
    <property type="evidence" value="ECO:0007669"/>
    <property type="project" value="InterPro"/>
</dbReference>
<protein>
    <submittedName>
        <fullName evidence="3">Six-hairpin glycosidase</fullName>
    </submittedName>
</protein>
<gene>
    <name evidence="3" type="ORF">LX32DRAFT_700178</name>
</gene>
<dbReference type="InterPro" id="IPR035396">
    <property type="entry name" value="Bac_rhamnosid6H"/>
</dbReference>
<keyword evidence="1" id="KW-0732">Signal</keyword>
<accession>A0AAD9M6P3</accession>
<feature type="chain" id="PRO_5042264134" evidence="1">
    <location>
        <begin position="18"/>
        <end position="857"/>
    </location>
</feature>
<keyword evidence="4" id="KW-1185">Reference proteome</keyword>